<dbReference type="GO" id="GO:0004930">
    <property type="term" value="F:G protein-coupled receptor activity"/>
    <property type="evidence" value="ECO:0007669"/>
    <property type="project" value="TreeGrafter"/>
</dbReference>
<feature type="region of interest" description="Disordered" evidence="6">
    <location>
        <begin position="17"/>
        <end position="38"/>
    </location>
</feature>
<comment type="subcellular location">
    <subcellularLocation>
        <location evidence="1">Membrane</location>
    </subcellularLocation>
</comment>
<name>A0A9D3MI82_ANGAN</name>
<dbReference type="PROSITE" id="PS50221">
    <property type="entry name" value="GAIN_B"/>
    <property type="match status" value="1"/>
</dbReference>
<dbReference type="InterPro" id="IPR000203">
    <property type="entry name" value="GPS"/>
</dbReference>
<dbReference type="InterPro" id="IPR057244">
    <property type="entry name" value="GAIN_B"/>
</dbReference>
<keyword evidence="4" id="KW-0472">Membrane</keyword>
<keyword evidence="3" id="KW-1133">Transmembrane helix</keyword>
<evidence type="ECO:0000256" key="3">
    <source>
        <dbReference type="ARBA" id="ARBA00022989"/>
    </source>
</evidence>
<dbReference type="PANTHER" id="PTHR12011">
    <property type="entry name" value="ADHESION G-PROTEIN COUPLED RECEPTOR"/>
    <property type="match status" value="1"/>
</dbReference>
<sequence length="174" mass="19614">MERQRVCTVLTLRLGSPRNRTVGPQGQAPEKKPLGNEPPPVSVWLPASLVPSEEGGATVVFTYYAENTLFQWALEDRILTGVVGISPRRTGHRLSSRSPLKIVLHLRPVAKNESTKCVFWDTKKDPTNVTWRDEGCNTIRRQEETECRCDHLTYFAILVELNPGSPVDPTPWRP</sequence>
<organism evidence="8 9">
    <name type="scientific">Anguilla anguilla</name>
    <name type="common">European freshwater eel</name>
    <name type="synonym">Muraena anguilla</name>
    <dbReference type="NCBI Taxonomy" id="7936"/>
    <lineage>
        <taxon>Eukaryota</taxon>
        <taxon>Metazoa</taxon>
        <taxon>Chordata</taxon>
        <taxon>Craniata</taxon>
        <taxon>Vertebrata</taxon>
        <taxon>Euteleostomi</taxon>
        <taxon>Actinopterygii</taxon>
        <taxon>Neopterygii</taxon>
        <taxon>Teleostei</taxon>
        <taxon>Anguilliformes</taxon>
        <taxon>Anguillidae</taxon>
        <taxon>Anguilla</taxon>
    </lineage>
</organism>
<keyword evidence="5" id="KW-1015">Disulfide bond</keyword>
<dbReference type="Gene3D" id="2.60.220.50">
    <property type="match status" value="1"/>
</dbReference>
<evidence type="ECO:0000256" key="5">
    <source>
        <dbReference type="ARBA" id="ARBA00023157"/>
    </source>
</evidence>
<dbReference type="InterPro" id="IPR046338">
    <property type="entry name" value="GAIN_dom_sf"/>
</dbReference>
<dbReference type="Pfam" id="PF01825">
    <property type="entry name" value="GPS"/>
    <property type="match status" value="1"/>
</dbReference>
<dbReference type="GO" id="GO:0005886">
    <property type="term" value="C:plasma membrane"/>
    <property type="evidence" value="ECO:0007669"/>
    <property type="project" value="TreeGrafter"/>
</dbReference>
<evidence type="ECO:0000256" key="1">
    <source>
        <dbReference type="ARBA" id="ARBA00004370"/>
    </source>
</evidence>
<evidence type="ECO:0000313" key="8">
    <source>
        <dbReference type="EMBL" id="KAG5849350.1"/>
    </source>
</evidence>
<dbReference type="Proteomes" id="UP001044222">
    <property type="component" value="Unassembled WGS sequence"/>
</dbReference>
<protein>
    <recommendedName>
        <fullName evidence="7">GAIN-B domain-containing protein</fullName>
    </recommendedName>
</protein>
<evidence type="ECO:0000313" key="9">
    <source>
        <dbReference type="Proteomes" id="UP001044222"/>
    </source>
</evidence>
<dbReference type="AlphaFoldDB" id="A0A9D3MI82"/>
<evidence type="ECO:0000256" key="4">
    <source>
        <dbReference type="ARBA" id="ARBA00023136"/>
    </source>
</evidence>
<keyword evidence="2" id="KW-0812">Transmembrane</keyword>
<dbReference type="PANTHER" id="PTHR12011:SF435">
    <property type="entry name" value="ADHESION G PROTEIN-COUPLED RECEPTOR G1-RELATED"/>
    <property type="match status" value="1"/>
</dbReference>
<evidence type="ECO:0000256" key="2">
    <source>
        <dbReference type="ARBA" id="ARBA00022692"/>
    </source>
</evidence>
<gene>
    <name evidence="8" type="ORF">ANANG_G00109300</name>
</gene>
<accession>A0A9D3MI82</accession>
<keyword evidence="9" id="KW-1185">Reference proteome</keyword>
<comment type="caution">
    <text evidence="8">The sequence shown here is derived from an EMBL/GenBank/DDBJ whole genome shotgun (WGS) entry which is preliminary data.</text>
</comment>
<dbReference type="GO" id="GO:0007189">
    <property type="term" value="P:adenylate cyclase-activating G protein-coupled receptor signaling pathway"/>
    <property type="evidence" value="ECO:0007669"/>
    <property type="project" value="TreeGrafter"/>
</dbReference>
<feature type="domain" description="GAIN-B" evidence="7">
    <location>
        <begin position="10"/>
        <end position="165"/>
    </location>
</feature>
<dbReference type="SMART" id="SM00303">
    <property type="entry name" value="GPS"/>
    <property type="match status" value="1"/>
</dbReference>
<reference evidence="8" key="1">
    <citation type="submission" date="2021-01" db="EMBL/GenBank/DDBJ databases">
        <title>A chromosome-scale assembly of European eel, Anguilla anguilla.</title>
        <authorList>
            <person name="Henkel C."/>
            <person name="Jong-Raadsen S.A."/>
            <person name="Dufour S."/>
            <person name="Weltzien F.-A."/>
            <person name="Palstra A.P."/>
            <person name="Pelster B."/>
            <person name="Spaink H.P."/>
            <person name="Van Den Thillart G.E."/>
            <person name="Jansen H."/>
            <person name="Zahm M."/>
            <person name="Klopp C."/>
            <person name="Cedric C."/>
            <person name="Louis A."/>
            <person name="Berthelot C."/>
            <person name="Parey E."/>
            <person name="Roest Crollius H."/>
            <person name="Montfort J."/>
            <person name="Robinson-Rechavi M."/>
            <person name="Bucao C."/>
            <person name="Bouchez O."/>
            <person name="Gislard M."/>
            <person name="Lluch J."/>
            <person name="Milhes M."/>
            <person name="Lampietro C."/>
            <person name="Lopez Roques C."/>
            <person name="Donnadieu C."/>
            <person name="Braasch I."/>
            <person name="Desvignes T."/>
            <person name="Postlethwait J."/>
            <person name="Bobe J."/>
            <person name="Guiguen Y."/>
            <person name="Dirks R."/>
        </authorList>
    </citation>
    <scope>NUCLEOTIDE SEQUENCE</scope>
    <source>
        <strain evidence="8">Tag_6206</strain>
        <tissue evidence="8">Liver</tissue>
    </source>
</reference>
<evidence type="ECO:0000256" key="6">
    <source>
        <dbReference type="SAM" id="MobiDB-lite"/>
    </source>
</evidence>
<proteinExistence type="predicted"/>
<dbReference type="EMBL" id="JAFIRN010000005">
    <property type="protein sequence ID" value="KAG5849350.1"/>
    <property type="molecule type" value="Genomic_DNA"/>
</dbReference>
<evidence type="ECO:0000259" key="7">
    <source>
        <dbReference type="PROSITE" id="PS50221"/>
    </source>
</evidence>